<comment type="similarity">
    <text evidence="8">Belongs to the TsuA/YedE (TC 9.B.102) family.</text>
</comment>
<sequence length="170" mass="18134">MENKILKYMNPYLAGIGLGMTLLASFLIMGAGLGASSGIARIAAFAELCIAKTHTLSCEYFGGYGDKPLNYYLVFMFGGIFIGAICSAIMADRVHWQIERGGKSSAKIRITFALIGGILVGFSSRLANGCTSGQALTGSALLLTGSFVFLICIFVGGYLTAWLFRGQWND</sequence>
<comment type="subcellular location">
    <subcellularLocation>
        <location evidence="1">Cell inner membrane</location>
        <topology evidence="1">Multi-pass membrane protein</topology>
    </subcellularLocation>
</comment>
<keyword evidence="6 9" id="KW-1133">Transmembrane helix</keyword>
<evidence type="ECO:0000313" key="10">
    <source>
        <dbReference type="EMBL" id="KKR96832.1"/>
    </source>
</evidence>
<name>A0A0G0Y970_9BACT</name>
<evidence type="ECO:0000256" key="2">
    <source>
        <dbReference type="ARBA" id="ARBA00022448"/>
    </source>
</evidence>
<proteinExistence type="inferred from homology"/>
<dbReference type="AlphaFoldDB" id="A0A0G0Y970"/>
<keyword evidence="4" id="KW-0997">Cell inner membrane</keyword>
<dbReference type="EMBL" id="LCAU01000023">
    <property type="protein sequence ID" value="KKR96832.1"/>
    <property type="molecule type" value="Genomic_DNA"/>
</dbReference>
<evidence type="ECO:0000256" key="6">
    <source>
        <dbReference type="ARBA" id="ARBA00022989"/>
    </source>
</evidence>
<evidence type="ECO:0000256" key="8">
    <source>
        <dbReference type="ARBA" id="ARBA00035655"/>
    </source>
</evidence>
<dbReference type="Proteomes" id="UP000034746">
    <property type="component" value="Unassembled WGS sequence"/>
</dbReference>
<comment type="caution">
    <text evidence="10">The sequence shown here is derived from an EMBL/GenBank/DDBJ whole genome shotgun (WGS) entry which is preliminary data.</text>
</comment>
<evidence type="ECO:0000256" key="9">
    <source>
        <dbReference type="SAM" id="Phobius"/>
    </source>
</evidence>
<evidence type="ECO:0000256" key="7">
    <source>
        <dbReference type="ARBA" id="ARBA00023136"/>
    </source>
</evidence>
<feature type="transmembrane region" description="Helical" evidence="9">
    <location>
        <begin position="110"/>
        <end position="128"/>
    </location>
</feature>
<feature type="transmembrane region" description="Helical" evidence="9">
    <location>
        <begin position="12"/>
        <end position="33"/>
    </location>
</feature>
<keyword evidence="5 9" id="KW-0812">Transmembrane</keyword>
<evidence type="ECO:0000256" key="4">
    <source>
        <dbReference type="ARBA" id="ARBA00022519"/>
    </source>
</evidence>
<evidence type="ECO:0000313" key="11">
    <source>
        <dbReference type="Proteomes" id="UP000034746"/>
    </source>
</evidence>
<accession>A0A0G0Y970</accession>
<evidence type="ECO:0000256" key="3">
    <source>
        <dbReference type="ARBA" id="ARBA00022475"/>
    </source>
</evidence>
<dbReference type="InterPro" id="IPR007272">
    <property type="entry name" value="Sulf_transp_TsuA/YedE"/>
</dbReference>
<dbReference type="PANTHER" id="PTHR30574">
    <property type="entry name" value="INNER MEMBRANE PROTEIN YEDE"/>
    <property type="match status" value="1"/>
</dbReference>
<keyword evidence="3" id="KW-1003">Cell membrane</keyword>
<dbReference type="Pfam" id="PF04143">
    <property type="entry name" value="Sulf_transp"/>
    <property type="match status" value="1"/>
</dbReference>
<gene>
    <name evidence="10" type="ORF">UU48_C0023G0003</name>
</gene>
<protein>
    <submittedName>
        <fullName evidence="10">Uncharacterized protein</fullName>
    </submittedName>
</protein>
<dbReference type="GO" id="GO:0005886">
    <property type="term" value="C:plasma membrane"/>
    <property type="evidence" value="ECO:0007669"/>
    <property type="project" value="UniProtKB-SubCell"/>
</dbReference>
<feature type="transmembrane region" description="Helical" evidence="9">
    <location>
        <begin position="140"/>
        <end position="164"/>
    </location>
</feature>
<keyword evidence="2" id="KW-0813">Transport</keyword>
<dbReference type="PANTHER" id="PTHR30574:SF1">
    <property type="entry name" value="SULPHUR TRANSPORT DOMAIN-CONTAINING PROTEIN"/>
    <property type="match status" value="1"/>
</dbReference>
<keyword evidence="7 9" id="KW-0472">Membrane</keyword>
<organism evidence="10 11">
    <name type="scientific">Candidatus Uhrbacteria bacterium GW2011_GWF2_41_16</name>
    <dbReference type="NCBI Taxonomy" id="1618997"/>
    <lineage>
        <taxon>Bacteria</taxon>
        <taxon>Candidatus Uhriibacteriota</taxon>
    </lineage>
</organism>
<evidence type="ECO:0000256" key="1">
    <source>
        <dbReference type="ARBA" id="ARBA00004429"/>
    </source>
</evidence>
<feature type="transmembrane region" description="Helical" evidence="9">
    <location>
        <begin position="69"/>
        <end position="90"/>
    </location>
</feature>
<reference evidence="10 11" key="1">
    <citation type="journal article" date="2015" name="Nature">
        <title>rRNA introns, odd ribosomes, and small enigmatic genomes across a large radiation of phyla.</title>
        <authorList>
            <person name="Brown C.T."/>
            <person name="Hug L.A."/>
            <person name="Thomas B.C."/>
            <person name="Sharon I."/>
            <person name="Castelle C.J."/>
            <person name="Singh A."/>
            <person name="Wilkins M.J."/>
            <person name="Williams K.H."/>
            <person name="Banfield J.F."/>
        </authorList>
    </citation>
    <scope>NUCLEOTIDE SEQUENCE [LARGE SCALE GENOMIC DNA]</scope>
</reference>
<evidence type="ECO:0000256" key="5">
    <source>
        <dbReference type="ARBA" id="ARBA00022692"/>
    </source>
</evidence>